<dbReference type="GO" id="GO:0042026">
    <property type="term" value="P:protein refolding"/>
    <property type="evidence" value="ECO:0007669"/>
    <property type="project" value="InterPro"/>
</dbReference>
<evidence type="ECO:0000256" key="1">
    <source>
        <dbReference type="ARBA" id="ARBA00006607"/>
    </source>
</evidence>
<proteinExistence type="inferred from homology"/>
<organism evidence="6">
    <name type="scientific">Trepomonas sp. PC1</name>
    <dbReference type="NCBI Taxonomy" id="1076344"/>
    <lineage>
        <taxon>Eukaryota</taxon>
        <taxon>Metamonada</taxon>
        <taxon>Diplomonadida</taxon>
        <taxon>Hexamitidae</taxon>
        <taxon>Hexamitinae</taxon>
        <taxon>Trepomonas</taxon>
    </lineage>
</organism>
<gene>
    <name evidence="6" type="ORF">TPC1_12803</name>
</gene>
<evidence type="ECO:0000256" key="3">
    <source>
        <dbReference type="ARBA" id="ARBA00022741"/>
    </source>
</evidence>
<dbReference type="InterPro" id="IPR027409">
    <property type="entry name" value="GroEL-like_apical_dom_sf"/>
</dbReference>
<dbReference type="SUPFAM" id="SSF48592">
    <property type="entry name" value="GroEL equatorial domain-like"/>
    <property type="match status" value="1"/>
</dbReference>
<name>A0A146KGB9_9EUKA</name>
<protein>
    <submittedName>
        <fullName evidence="6">Chaperonin 60</fullName>
    </submittedName>
</protein>
<dbReference type="Gene3D" id="1.10.560.10">
    <property type="entry name" value="GroEL-like equatorial domain"/>
    <property type="match status" value="1"/>
</dbReference>
<evidence type="ECO:0000256" key="5">
    <source>
        <dbReference type="ARBA" id="ARBA00023186"/>
    </source>
</evidence>
<dbReference type="GO" id="GO:0005524">
    <property type="term" value="F:ATP binding"/>
    <property type="evidence" value="ECO:0007669"/>
    <property type="project" value="UniProtKB-KW"/>
</dbReference>
<evidence type="ECO:0000313" key="6">
    <source>
        <dbReference type="EMBL" id="JAP94516.1"/>
    </source>
</evidence>
<dbReference type="SUPFAM" id="SSF52029">
    <property type="entry name" value="GroEL apical domain-like"/>
    <property type="match status" value="1"/>
</dbReference>
<dbReference type="InterPro" id="IPR027413">
    <property type="entry name" value="GROEL-like_equatorial_sf"/>
</dbReference>
<sequence>MKLIQADEARNRLLDSLVQLSNIISTTFGPHGKTVALATSRYPEPRLTKDGISVAKNIQLKDTLATSLLTNALEKIDQKAGDGTTSATIFICDLIKQCHLSDQSLPILRNSLQEAKLQALALLEKHVKKPSTDQLLKVSCTAANSQQLGQLVFDALQHSDFCQVLEGIEDTIKQISGLQYDVGALTPLMATQKPHVKPLILVSTGEITNNQQIKDILEKAFSEKRPLIVVAQDVKGEALSTLLANKLNNVVQCTAIRGFGYGNQRSVNIQDFANILNLERVNDETWAGECKSALVTVKNSFFETNTNDLHRTKLAKHISDLKQQLNQNKSPYEKEILQQRISRYLQKASQLTVSSQEKRDRAVDALMTVKNAKQSGIVKGSGSTLLKIASQLENQLLKNSLLKIVQKLAENSGVSFQQVREKFDENLEFDALRGKFGKIDVWDSAESVRQILEVGVDAALEAVAVGGVVEDEAK</sequence>
<dbReference type="EMBL" id="GDID01002090">
    <property type="protein sequence ID" value="JAP94516.1"/>
    <property type="molecule type" value="Transcribed_RNA"/>
</dbReference>
<evidence type="ECO:0000256" key="4">
    <source>
        <dbReference type="ARBA" id="ARBA00022840"/>
    </source>
</evidence>
<dbReference type="InterPro" id="IPR017998">
    <property type="entry name" value="Chaperone_TCP-1"/>
</dbReference>
<dbReference type="Gene3D" id="3.30.260.10">
    <property type="entry name" value="TCP-1-like chaperonin intermediate domain"/>
    <property type="match status" value="1"/>
</dbReference>
<keyword evidence="5" id="KW-0143">Chaperone</keyword>
<dbReference type="Gene3D" id="3.50.7.10">
    <property type="entry name" value="GroEL"/>
    <property type="match status" value="1"/>
</dbReference>
<comment type="similarity">
    <text evidence="2">Belongs to the TCP-1 chaperonin family.</text>
</comment>
<comment type="similarity">
    <text evidence="1">Belongs to the chaperonin (HSP60) family.</text>
</comment>
<dbReference type="GO" id="GO:0140662">
    <property type="term" value="F:ATP-dependent protein folding chaperone"/>
    <property type="evidence" value="ECO:0007669"/>
    <property type="project" value="InterPro"/>
</dbReference>
<evidence type="ECO:0000256" key="2">
    <source>
        <dbReference type="ARBA" id="ARBA00008020"/>
    </source>
</evidence>
<keyword evidence="3" id="KW-0547">Nucleotide-binding</keyword>
<reference evidence="6" key="1">
    <citation type="submission" date="2015-07" db="EMBL/GenBank/DDBJ databases">
        <title>Adaptation to a free-living lifestyle via gene acquisitions in the diplomonad Trepomonas sp. PC1.</title>
        <authorList>
            <person name="Xu F."/>
            <person name="Jerlstrom-Hultqvist J."/>
            <person name="Kolisko M."/>
            <person name="Simpson A.G.B."/>
            <person name="Roger A.J."/>
            <person name="Svard S.G."/>
            <person name="Andersson J.O."/>
        </authorList>
    </citation>
    <scope>NUCLEOTIDE SEQUENCE</scope>
    <source>
        <strain evidence="6">PC1</strain>
    </source>
</reference>
<dbReference type="InterPro" id="IPR001844">
    <property type="entry name" value="Cpn60/GroEL"/>
</dbReference>
<accession>A0A146KGB9</accession>
<dbReference type="PRINTS" id="PR00304">
    <property type="entry name" value="TCOMPLEXTCP1"/>
</dbReference>
<dbReference type="PANTHER" id="PTHR45633">
    <property type="entry name" value="60 KDA HEAT SHOCK PROTEIN, MITOCHONDRIAL"/>
    <property type="match status" value="1"/>
</dbReference>
<dbReference type="Pfam" id="PF00118">
    <property type="entry name" value="Cpn60_TCP1"/>
    <property type="match status" value="2"/>
</dbReference>
<keyword evidence="4" id="KW-0067">ATP-binding</keyword>
<dbReference type="InterPro" id="IPR002423">
    <property type="entry name" value="Cpn60/GroEL/TCP-1"/>
</dbReference>
<dbReference type="InterPro" id="IPR027410">
    <property type="entry name" value="TCP-1-like_intermed_sf"/>
</dbReference>
<dbReference type="AlphaFoldDB" id="A0A146KGB9"/>